<sequence length="351" mass="34867">MSTLPIGSILDVDGIGVGHHQRTGKGWQTGTTVVSCRSGATPGVDVRGGGPGTRETDALRPENLVQHVHAICLTGGSAYGLAAADGVMAEMEAAGLGFPIGDGVVPVVPGAVIFDLGRSGVFGNRPDASFGSRAARASLRRNAAPAWGAVGAGTGARSGGLQGGVGTASRRVTIAGRPAVSSIVPGASTEAEPEVEVTVGALAVVNSNGRTIDPATGRPWEAGGHRLPRPSAAQRAAVVAAMNAPPAASLNTTIGVVAVSAELTKAEASKMATVAHDGLARAIRPAHSMTDGDTIFALATGATDLGDHPMRIAALNAIFEAAADAFASACTHAVVAAHTIGDVPAWSDLVS</sequence>
<dbReference type="CDD" id="cd02252">
    <property type="entry name" value="nylC_like"/>
    <property type="match status" value="1"/>
</dbReference>
<dbReference type="EMBL" id="AP012057">
    <property type="protein sequence ID" value="BAN02771.1"/>
    <property type="molecule type" value="Genomic_DNA"/>
</dbReference>
<dbReference type="InterPro" id="IPR005321">
    <property type="entry name" value="Peptidase_S58_DmpA"/>
</dbReference>
<dbReference type="PANTHER" id="PTHR36512:SF3">
    <property type="entry name" value="BLR5678 PROTEIN"/>
    <property type="match status" value="1"/>
</dbReference>
<keyword evidence="3" id="KW-1185">Reference proteome</keyword>
<gene>
    <name evidence="2" type="ORF">YM304_24570</name>
</gene>
<name>A0A6C7E8I2_ILUCY</name>
<accession>A0A6C7E8I2</accession>
<organism evidence="2 3">
    <name type="scientific">Ilumatobacter coccineus (strain NBRC 103263 / KCTC 29153 / YM16-304)</name>
    <dbReference type="NCBI Taxonomy" id="1313172"/>
    <lineage>
        <taxon>Bacteria</taxon>
        <taxon>Bacillati</taxon>
        <taxon>Actinomycetota</taxon>
        <taxon>Acidimicrobiia</taxon>
        <taxon>Acidimicrobiales</taxon>
        <taxon>Ilumatobacteraceae</taxon>
        <taxon>Ilumatobacter</taxon>
    </lineage>
</organism>
<dbReference type="Gene3D" id="3.60.70.12">
    <property type="entry name" value="L-amino peptidase D-ALA esterase/amidase"/>
    <property type="match status" value="1"/>
</dbReference>
<dbReference type="SUPFAM" id="SSF56266">
    <property type="entry name" value="DmpA/ArgJ-like"/>
    <property type="match status" value="1"/>
</dbReference>
<dbReference type="Pfam" id="PF03576">
    <property type="entry name" value="Peptidase_S58"/>
    <property type="match status" value="1"/>
</dbReference>
<dbReference type="PANTHER" id="PTHR36512">
    <property type="entry name" value="D-AMINOPEPTIDASE"/>
    <property type="match status" value="1"/>
</dbReference>
<comment type="similarity">
    <text evidence="1">Belongs to the peptidase S58 family.</text>
</comment>
<evidence type="ECO:0000313" key="3">
    <source>
        <dbReference type="Proteomes" id="UP000011863"/>
    </source>
</evidence>
<dbReference type="Proteomes" id="UP000011863">
    <property type="component" value="Chromosome"/>
</dbReference>
<proteinExistence type="inferred from homology"/>
<dbReference type="AlphaFoldDB" id="A0A6C7E8I2"/>
<evidence type="ECO:0000256" key="1">
    <source>
        <dbReference type="ARBA" id="ARBA00007068"/>
    </source>
</evidence>
<dbReference type="InterPro" id="IPR016117">
    <property type="entry name" value="ArgJ-like_dom_sf"/>
</dbReference>
<dbReference type="RefSeq" id="WP_015442018.1">
    <property type="nucleotide sequence ID" value="NC_020520.1"/>
</dbReference>
<evidence type="ECO:0000313" key="2">
    <source>
        <dbReference type="EMBL" id="BAN02771.1"/>
    </source>
</evidence>
<protein>
    <submittedName>
        <fullName evidence="2">Peptidase S58 family protein</fullName>
    </submittedName>
</protein>
<reference evidence="2 3" key="1">
    <citation type="journal article" date="2013" name="Int. J. Syst. Evol. Microbiol.">
        <title>Ilumatobacter nonamiense sp. nov. and Ilumatobacter coccineum sp. nov., isolated from seashore sand.</title>
        <authorList>
            <person name="Matsumoto A."/>
            <person name="Kasai H."/>
            <person name="Matsuo Y."/>
            <person name="Shizuri Y."/>
            <person name="Ichikawa N."/>
            <person name="Fujita N."/>
            <person name="Omura S."/>
            <person name="Takahashi Y."/>
        </authorList>
    </citation>
    <scope>NUCLEOTIDE SEQUENCE [LARGE SCALE GENOMIC DNA]</scope>
    <source>
        <strain evidence="3">NBRC 103263 / KCTC 29153 / YM16-304</strain>
    </source>
</reference>
<dbReference type="KEGG" id="aym:YM304_24570"/>
<dbReference type="GO" id="GO:0004177">
    <property type="term" value="F:aminopeptidase activity"/>
    <property type="evidence" value="ECO:0007669"/>
    <property type="project" value="TreeGrafter"/>
</dbReference>